<keyword evidence="4" id="KW-1185">Reference proteome</keyword>
<evidence type="ECO:0000313" key="3">
    <source>
        <dbReference type="EMBL" id="MBB5871596.1"/>
    </source>
</evidence>
<dbReference type="GO" id="GO:0047244">
    <property type="term" value="F:N-acetylglucosaminyldiphosphoundecaprenol N-acetyl-beta-D-mannosaminyltransferase activity"/>
    <property type="evidence" value="ECO:0007669"/>
    <property type="project" value="UniProtKB-EC"/>
</dbReference>
<organism evidence="3 4">
    <name type="scientific">Allocatelliglobosispora scoriae</name>
    <dbReference type="NCBI Taxonomy" id="643052"/>
    <lineage>
        <taxon>Bacteria</taxon>
        <taxon>Bacillati</taxon>
        <taxon>Actinomycetota</taxon>
        <taxon>Actinomycetes</taxon>
        <taxon>Micromonosporales</taxon>
        <taxon>Micromonosporaceae</taxon>
        <taxon>Allocatelliglobosispora</taxon>
    </lineage>
</organism>
<dbReference type="InterPro" id="IPR004629">
    <property type="entry name" value="WecG_TagA_CpsF"/>
</dbReference>
<dbReference type="RefSeq" id="WP_312875339.1">
    <property type="nucleotide sequence ID" value="NZ_JACHMN010000002.1"/>
</dbReference>
<evidence type="ECO:0000256" key="1">
    <source>
        <dbReference type="ARBA" id="ARBA00022676"/>
    </source>
</evidence>
<keyword evidence="2 3" id="KW-0808">Transferase</keyword>
<dbReference type="EC" id="2.4.1.187" evidence="3"/>
<evidence type="ECO:0000313" key="4">
    <source>
        <dbReference type="Proteomes" id="UP000587527"/>
    </source>
</evidence>
<dbReference type="EMBL" id="JACHMN010000002">
    <property type="protein sequence ID" value="MBB5871596.1"/>
    <property type="molecule type" value="Genomic_DNA"/>
</dbReference>
<dbReference type="NCBIfam" id="TIGR00696">
    <property type="entry name" value="wecG_tagA_cpsF"/>
    <property type="match status" value="1"/>
</dbReference>
<dbReference type="CDD" id="cd06533">
    <property type="entry name" value="Glyco_transf_WecG_TagA"/>
    <property type="match status" value="1"/>
</dbReference>
<keyword evidence="1 3" id="KW-0328">Glycosyltransferase</keyword>
<accession>A0A841BVT8</accession>
<reference evidence="3 4" key="1">
    <citation type="submission" date="2020-08" db="EMBL/GenBank/DDBJ databases">
        <title>Sequencing the genomes of 1000 actinobacteria strains.</title>
        <authorList>
            <person name="Klenk H.-P."/>
        </authorList>
    </citation>
    <scope>NUCLEOTIDE SEQUENCE [LARGE SCALE GENOMIC DNA]</scope>
    <source>
        <strain evidence="3 4">DSM 45362</strain>
    </source>
</reference>
<proteinExistence type="predicted"/>
<evidence type="ECO:0000256" key="2">
    <source>
        <dbReference type="ARBA" id="ARBA00022679"/>
    </source>
</evidence>
<gene>
    <name evidence="3" type="ORF">F4553_004975</name>
</gene>
<sequence length="280" mass="29844">MANERVTLRGREFDAMTEEEVAAYVVDALAKGEGGRIITPNVDILRLADSSAEVGAFIDDATLVVADGMPLVWASRLAGNPLPERVAGSNLIWTISQALGEAGHSIYLLGGAPVPTEADEDDDWLLMAAVVGVDAGKPEPVDGAALAAAELAAGCAGLRIAGYAAPPFGFDEDPDVYAETLTEIVEARPDFVFVGIGFPRQERVISDLRGVLPHAWFLGCGAAIGFVAGEQRRAPTWMQRSGLEWAHRLAQEPRRLASRYLRHDAPYAMKLLAGAALRRG</sequence>
<comment type="caution">
    <text evidence="3">The sequence shown here is derived from an EMBL/GenBank/DDBJ whole genome shotgun (WGS) entry which is preliminary data.</text>
</comment>
<dbReference type="PANTHER" id="PTHR34136:SF1">
    <property type="entry name" value="UDP-N-ACETYL-D-MANNOSAMINURONIC ACID TRANSFERASE"/>
    <property type="match status" value="1"/>
</dbReference>
<dbReference type="PANTHER" id="PTHR34136">
    <property type="match status" value="1"/>
</dbReference>
<dbReference type="Pfam" id="PF03808">
    <property type="entry name" value="Glyco_tran_WecG"/>
    <property type="match status" value="2"/>
</dbReference>
<protein>
    <submittedName>
        <fullName evidence="3">N-acetylglucosaminyldiphosphoundecaprenol N-acetyl-beta-D-mannosaminyltransferase</fullName>
        <ecNumber evidence="3">2.4.1.187</ecNumber>
    </submittedName>
</protein>
<name>A0A841BVT8_9ACTN</name>
<dbReference type="AlphaFoldDB" id="A0A841BVT8"/>
<dbReference type="Proteomes" id="UP000587527">
    <property type="component" value="Unassembled WGS sequence"/>
</dbReference>